<dbReference type="AlphaFoldDB" id="A0A9P6UX50"/>
<dbReference type="InterPro" id="IPR032675">
    <property type="entry name" value="LRR_dom_sf"/>
</dbReference>
<gene>
    <name evidence="2" type="ORF">BGZ99_002869</name>
</gene>
<dbReference type="InterPro" id="IPR036047">
    <property type="entry name" value="F-box-like_dom_sf"/>
</dbReference>
<evidence type="ECO:0000313" key="2">
    <source>
        <dbReference type="EMBL" id="KAG0323250.1"/>
    </source>
</evidence>
<feature type="domain" description="F-box" evidence="1">
    <location>
        <begin position="12"/>
        <end position="51"/>
    </location>
</feature>
<sequence>MNTIIAHAFNLPEICFVIARYLDATDVLACSVVSKAFFRHFSPLVWRDIHFGKPADFNREETPFARAISIPPNPENHPSGGEDVGAGAQEAQPLHLLVEFMQRNGAWVRSLSVHDQNSVLPLIIGKTCTRLESISLYGLSEGPEGGHDSVYWNACRELLRLNRGQLRSLSLTSWTFDKSTRAVPGQPRWNPILKCTHALNLRSLSLKSCVIRGRHLKALWEVAERLEALVLDECDLDLTLRPVAPRKKKINSSSTTMFSTVTKTSDLTGLVPQDRRPRFPNLRELTIHEFYSSYPQRDLELLILQSPRLQTLHWTMPRITTAVIQEFCNSMEASTWPELSSITLKGDVDTINTSTYHRILVAIKCPLRQFVGPVYRMELHTYPVLKAHFSSLEAIDLFPYVFDNSEWIIEVLTSCRNLKSIKAARLKAQDIFKSAPWVCRGLQVFHVFIDMGFLDHAPYRKLTDDELAQCRRVFKQIATLPDLRELDMLAPYRSHLGMYGSSVRYGSPDHPRHLLTSPPMRLEAGLDLLAPCKKLETVRFWGGKHVIRKTALVWMVDHWKHLKVLCGMWAVAPSAAGTPLSKRYLVSGKFVEWLSERGVSTKGSFCNNESSELLNTDCGDCCAPLDGEVEVEVEVEVAKAQIAV</sequence>
<dbReference type="EMBL" id="JAAAIP010000192">
    <property type="protein sequence ID" value="KAG0323250.1"/>
    <property type="molecule type" value="Genomic_DNA"/>
</dbReference>
<name>A0A9P6UX50_9FUNG</name>
<evidence type="ECO:0000259" key="1">
    <source>
        <dbReference type="Pfam" id="PF12937"/>
    </source>
</evidence>
<dbReference type="InterPro" id="IPR001810">
    <property type="entry name" value="F-box_dom"/>
</dbReference>
<keyword evidence="3" id="KW-1185">Reference proteome</keyword>
<reference evidence="2" key="1">
    <citation type="journal article" date="2020" name="Fungal Divers.">
        <title>Resolving the Mortierellaceae phylogeny through synthesis of multi-gene phylogenetics and phylogenomics.</title>
        <authorList>
            <person name="Vandepol N."/>
            <person name="Liber J."/>
            <person name="Desiro A."/>
            <person name="Na H."/>
            <person name="Kennedy M."/>
            <person name="Barry K."/>
            <person name="Grigoriev I.V."/>
            <person name="Miller A.N."/>
            <person name="O'Donnell K."/>
            <person name="Stajich J.E."/>
            <person name="Bonito G."/>
        </authorList>
    </citation>
    <scope>NUCLEOTIDE SEQUENCE</scope>
    <source>
        <strain evidence="2">REB-010B</strain>
    </source>
</reference>
<dbReference type="OrthoDB" id="3241014at2759"/>
<dbReference type="Gene3D" id="3.80.10.10">
    <property type="entry name" value="Ribonuclease Inhibitor"/>
    <property type="match status" value="1"/>
</dbReference>
<proteinExistence type="predicted"/>
<accession>A0A9P6UX50</accession>
<protein>
    <recommendedName>
        <fullName evidence="1">F-box domain-containing protein</fullName>
    </recommendedName>
</protein>
<dbReference type="Pfam" id="PF12937">
    <property type="entry name" value="F-box-like"/>
    <property type="match status" value="1"/>
</dbReference>
<comment type="caution">
    <text evidence="2">The sequence shown here is derived from an EMBL/GenBank/DDBJ whole genome shotgun (WGS) entry which is preliminary data.</text>
</comment>
<dbReference type="Proteomes" id="UP000738325">
    <property type="component" value="Unassembled WGS sequence"/>
</dbReference>
<dbReference type="SUPFAM" id="SSF81383">
    <property type="entry name" value="F-box domain"/>
    <property type="match status" value="1"/>
</dbReference>
<evidence type="ECO:0000313" key="3">
    <source>
        <dbReference type="Proteomes" id="UP000738325"/>
    </source>
</evidence>
<organism evidence="2 3">
    <name type="scientific">Dissophora globulifera</name>
    <dbReference type="NCBI Taxonomy" id="979702"/>
    <lineage>
        <taxon>Eukaryota</taxon>
        <taxon>Fungi</taxon>
        <taxon>Fungi incertae sedis</taxon>
        <taxon>Mucoromycota</taxon>
        <taxon>Mortierellomycotina</taxon>
        <taxon>Mortierellomycetes</taxon>
        <taxon>Mortierellales</taxon>
        <taxon>Mortierellaceae</taxon>
        <taxon>Dissophora</taxon>
    </lineage>
</organism>
<dbReference type="SUPFAM" id="SSF52047">
    <property type="entry name" value="RNI-like"/>
    <property type="match status" value="1"/>
</dbReference>